<dbReference type="RefSeq" id="WP_039287680.1">
    <property type="nucleotide sequence ID" value="NZ_JTDI01000006.1"/>
</dbReference>
<gene>
    <name evidence="1" type="ORF">LK12_19215</name>
</gene>
<dbReference type="EMBL" id="JTDI01000006">
    <property type="protein sequence ID" value="KHK90014.1"/>
    <property type="molecule type" value="Genomic_DNA"/>
</dbReference>
<dbReference type="OrthoDB" id="7507540at2"/>
<proteinExistence type="predicted"/>
<dbReference type="Proteomes" id="UP000031057">
    <property type="component" value="Unassembled WGS sequence"/>
</dbReference>
<name>A0A0B1ZL14_9SPHN</name>
<evidence type="ECO:0008006" key="3">
    <source>
        <dbReference type="Google" id="ProtNLM"/>
    </source>
</evidence>
<protein>
    <recommendedName>
        <fullName evidence="3">PilZ domain-containing protein</fullName>
    </recommendedName>
</protein>
<dbReference type="AlphaFoldDB" id="A0A0B1ZL14"/>
<accession>A0A0B1ZL14</accession>
<keyword evidence="2" id="KW-1185">Reference proteome</keyword>
<sequence>MTTILYGECIGPRESTMVRISGLADQGCDLETDRVAAVAEGEVSLWIGAIGPFTATARRKDASHLALRFKEPLDERILEHFGQ</sequence>
<comment type="caution">
    <text evidence="1">The sequence shown here is derived from an EMBL/GenBank/DDBJ whole genome shotgun (WGS) entry which is preliminary data.</text>
</comment>
<evidence type="ECO:0000313" key="1">
    <source>
        <dbReference type="EMBL" id="KHK90014.1"/>
    </source>
</evidence>
<evidence type="ECO:0000313" key="2">
    <source>
        <dbReference type="Proteomes" id="UP000031057"/>
    </source>
</evidence>
<organism evidence="1 2">
    <name type="scientific">Novosphingobium malaysiense</name>
    <dbReference type="NCBI Taxonomy" id="1348853"/>
    <lineage>
        <taxon>Bacteria</taxon>
        <taxon>Pseudomonadati</taxon>
        <taxon>Pseudomonadota</taxon>
        <taxon>Alphaproteobacteria</taxon>
        <taxon>Sphingomonadales</taxon>
        <taxon>Sphingomonadaceae</taxon>
        <taxon>Novosphingobium</taxon>
    </lineage>
</organism>
<reference evidence="1 2" key="1">
    <citation type="submission" date="2014-10" db="EMBL/GenBank/DDBJ databases">
        <title>Genome sequence of Novosphingobium malaysiense MUSC 273(T).</title>
        <authorList>
            <person name="Lee L.-H."/>
        </authorList>
    </citation>
    <scope>NUCLEOTIDE SEQUENCE [LARGE SCALE GENOMIC DNA]</scope>
    <source>
        <strain evidence="1 2">MUSC 273</strain>
    </source>
</reference>